<dbReference type="InterPro" id="IPR039859">
    <property type="entry name" value="PFA4/ZDH16/20/ERF2-like"/>
</dbReference>
<evidence type="ECO:0000256" key="5">
    <source>
        <dbReference type="ARBA" id="ARBA00023136"/>
    </source>
</evidence>
<name>A0ABN7SS10_OIKDI</name>
<comment type="domain">
    <text evidence="7">The DHHC domain is required for palmitoyltransferase activity.</text>
</comment>
<dbReference type="EC" id="2.3.1.225" evidence="7"/>
<keyword evidence="3 7" id="KW-0812">Transmembrane</keyword>
<gene>
    <name evidence="10" type="ORF">OKIOD_LOCUS10162</name>
</gene>
<keyword evidence="11" id="KW-1185">Reference proteome</keyword>
<organism evidence="10 11">
    <name type="scientific">Oikopleura dioica</name>
    <name type="common">Tunicate</name>
    <dbReference type="NCBI Taxonomy" id="34765"/>
    <lineage>
        <taxon>Eukaryota</taxon>
        <taxon>Metazoa</taxon>
        <taxon>Chordata</taxon>
        <taxon>Tunicata</taxon>
        <taxon>Appendicularia</taxon>
        <taxon>Copelata</taxon>
        <taxon>Oikopleuridae</taxon>
        <taxon>Oikopleura</taxon>
    </lineage>
</organism>
<keyword evidence="4 7" id="KW-1133">Transmembrane helix</keyword>
<evidence type="ECO:0000313" key="11">
    <source>
        <dbReference type="Proteomes" id="UP001158576"/>
    </source>
</evidence>
<reference evidence="10 11" key="1">
    <citation type="submission" date="2021-04" db="EMBL/GenBank/DDBJ databases">
        <authorList>
            <person name="Bliznina A."/>
        </authorList>
    </citation>
    <scope>NUCLEOTIDE SEQUENCE [LARGE SCALE GENOMIC DNA]</scope>
</reference>
<keyword evidence="5 7" id="KW-0472">Membrane</keyword>
<evidence type="ECO:0000256" key="1">
    <source>
        <dbReference type="ARBA" id="ARBA00004141"/>
    </source>
</evidence>
<comment type="similarity">
    <text evidence="7">Belongs to the DHHC palmitoyltransferase family.</text>
</comment>
<dbReference type="Pfam" id="PF01529">
    <property type="entry name" value="DHHC"/>
    <property type="match status" value="1"/>
</dbReference>
<dbReference type="PANTHER" id="PTHR12246">
    <property type="entry name" value="PALMITOYLTRANSFERASE ZDHHC16"/>
    <property type="match status" value="1"/>
</dbReference>
<dbReference type="EMBL" id="OU015566">
    <property type="protein sequence ID" value="CAG5104622.1"/>
    <property type="molecule type" value="Genomic_DNA"/>
</dbReference>
<dbReference type="PROSITE" id="PS50216">
    <property type="entry name" value="DHHC"/>
    <property type="match status" value="1"/>
</dbReference>
<evidence type="ECO:0000313" key="10">
    <source>
        <dbReference type="EMBL" id="CAG5104622.1"/>
    </source>
</evidence>
<comment type="caution">
    <text evidence="7">Lacks conserved residue(s) required for the propagation of feature annotation.</text>
</comment>
<feature type="transmembrane region" description="Helical" evidence="7">
    <location>
        <begin position="222"/>
        <end position="245"/>
    </location>
</feature>
<feature type="compositionally biased region" description="Basic and acidic residues" evidence="8">
    <location>
        <begin position="29"/>
        <end position="46"/>
    </location>
</feature>
<comment type="subcellular location">
    <subcellularLocation>
        <location evidence="1">Membrane</location>
        <topology evidence="1">Multi-pass membrane protein</topology>
    </subcellularLocation>
</comment>
<evidence type="ECO:0000256" key="3">
    <source>
        <dbReference type="ARBA" id="ARBA00022692"/>
    </source>
</evidence>
<keyword evidence="2 7" id="KW-0808">Transferase</keyword>
<dbReference type="Proteomes" id="UP001158576">
    <property type="component" value="Chromosome 1"/>
</dbReference>
<proteinExistence type="inferred from homology"/>
<accession>A0ABN7SS10</accession>
<evidence type="ECO:0000259" key="9">
    <source>
        <dbReference type="Pfam" id="PF01529"/>
    </source>
</evidence>
<evidence type="ECO:0000256" key="6">
    <source>
        <dbReference type="ARBA" id="ARBA00023315"/>
    </source>
</evidence>
<evidence type="ECO:0000256" key="4">
    <source>
        <dbReference type="ARBA" id="ARBA00022989"/>
    </source>
</evidence>
<feature type="domain" description="Palmitoyltransferase DHHC" evidence="9">
    <location>
        <begin position="180"/>
        <end position="258"/>
    </location>
</feature>
<evidence type="ECO:0000256" key="8">
    <source>
        <dbReference type="SAM" id="MobiDB-lite"/>
    </source>
</evidence>
<feature type="region of interest" description="Disordered" evidence="8">
    <location>
        <begin position="29"/>
        <end position="64"/>
    </location>
</feature>
<evidence type="ECO:0000256" key="2">
    <source>
        <dbReference type="ARBA" id="ARBA00022679"/>
    </source>
</evidence>
<evidence type="ECO:0000256" key="7">
    <source>
        <dbReference type="RuleBase" id="RU079119"/>
    </source>
</evidence>
<protein>
    <recommendedName>
        <fullName evidence="7">Palmitoyltransferase</fullName>
        <ecNumber evidence="7">2.3.1.225</ecNumber>
    </recommendedName>
</protein>
<sequence length="290" mass="33239">MTPSGLKWRGSERLSSLYRSALQKAAEVTERLLSKTPKTPRDKPAESKTPASSSGSMKAKTPAGGTSFRSIIFRWRSHQSAFTTDSDRGLLVRSSRRIIKLEYKKLNPDSKFYGDSIFDQTSLHPQEEAKERVNPPKTAFKEDLTTKIRANSDHAMKYSDFGEAMLENLIVSIGRFAGNCSKCLFPKPTGSYHCSVCAKFVIQMDHHLPWINNCVCHFNRRFFLNFCLWTTIGCGYFSLVGYPYLRQNKPRRRRQNQQPSARQNDRSLLVPLLDLARNRQNQLLLLDRRV</sequence>
<dbReference type="InterPro" id="IPR001594">
    <property type="entry name" value="Palmitoyltrfase_DHHC"/>
</dbReference>
<comment type="catalytic activity">
    <reaction evidence="7">
        <text>L-cysteinyl-[protein] + hexadecanoyl-CoA = S-hexadecanoyl-L-cysteinyl-[protein] + CoA</text>
        <dbReference type="Rhea" id="RHEA:36683"/>
        <dbReference type="Rhea" id="RHEA-COMP:10131"/>
        <dbReference type="Rhea" id="RHEA-COMP:11032"/>
        <dbReference type="ChEBI" id="CHEBI:29950"/>
        <dbReference type="ChEBI" id="CHEBI:57287"/>
        <dbReference type="ChEBI" id="CHEBI:57379"/>
        <dbReference type="ChEBI" id="CHEBI:74151"/>
        <dbReference type="EC" id="2.3.1.225"/>
    </reaction>
</comment>
<keyword evidence="6 7" id="KW-0012">Acyltransferase</keyword>